<comment type="subunit">
    <text evidence="2">Homohexamer.</text>
</comment>
<gene>
    <name evidence="6" type="ORF">DAMNIGENAA_12920</name>
</gene>
<feature type="binding site" evidence="5">
    <location>
        <position position="104"/>
    </location>
    <ligand>
        <name>a divalent metal cation</name>
        <dbReference type="ChEBI" id="CHEBI:60240"/>
        <label>1</label>
    </ligand>
</feature>
<evidence type="ECO:0000256" key="4">
    <source>
        <dbReference type="ARBA" id="ARBA00022723"/>
    </source>
</evidence>
<sequence length="271" mass="29660">MVQVKDVLKWIDARAPFRYAESWDNCGLQVGDPEASVKRVLVALDPSSQSFQEAENLGCQCLVTHHPLLFRPLSAVRMDRFPGNLVIRALQKGIHVISAHTNLDSAREGTNEQWVRLLSLRSVVPLESQSSWSEEPTYGGMGRVGNLPGPVSLKTFAEQIRNALGGIPIRVVGDQGTQIRRVALCTGSGGSFIEKVISEGVEAYVTGDVKYHEAQRAVESGLNVIDVGHFASERLVVGPLADYLKLQADREGTPVEVLTAFAESDPFWILQ</sequence>
<evidence type="ECO:0000256" key="2">
    <source>
        <dbReference type="ARBA" id="ARBA00011643"/>
    </source>
</evidence>
<dbReference type="NCBIfam" id="TIGR00486">
    <property type="entry name" value="YbgI_SA1388"/>
    <property type="match status" value="1"/>
</dbReference>
<dbReference type="InterPro" id="IPR002678">
    <property type="entry name" value="DUF34/NIF3"/>
</dbReference>
<comment type="caution">
    <text evidence="6">The sequence shown here is derived from an EMBL/GenBank/DDBJ whole genome shotgun (WGS) entry which is preliminary data.</text>
</comment>
<evidence type="ECO:0000313" key="7">
    <source>
        <dbReference type="Proteomes" id="UP001144372"/>
    </source>
</evidence>
<feature type="binding site" evidence="5">
    <location>
        <position position="229"/>
    </location>
    <ligand>
        <name>a divalent metal cation</name>
        <dbReference type="ChEBI" id="CHEBI:60240"/>
        <label>1</label>
    </ligand>
</feature>
<dbReference type="PANTHER" id="PTHR13799:SF14">
    <property type="entry name" value="GTP CYCLOHYDROLASE 1 TYPE 2 HOMOLOG"/>
    <property type="match status" value="1"/>
</dbReference>
<dbReference type="Pfam" id="PF01784">
    <property type="entry name" value="DUF34_NIF3"/>
    <property type="match status" value="1"/>
</dbReference>
<evidence type="ECO:0000313" key="6">
    <source>
        <dbReference type="EMBL" id="GLI33859.1"/>
    </source>
</evidence>
<organism evidence="6 7">
    <name type="scientific">Desulforhabdus amnigena</name>
    <dbReference type="NCBI Taxonomy" id="40218"/>
    <lineage>
        <taxon>Bacteria</taxon>
        <taxon>Pseudomonadati</taxon>
        <taxon>Thermodesulfobacteriota</taxon>
        <taxon>Syntrophobacteria</taxon>
        <taxon>Syntrophobacterales</taxon>
        <taxon>Syntrophobacteraceae</taxon>
        <taxon>Desulforhabdus</taxon>
    </lineage>
</organism>
<dbReference type="Gene3D" id="3.40.1390.30">
    <property type="entry name" value="NIF3 (NGG1p interacting factor 3)-like"/>
    <property type="match status" value="2"/>
</dbReference>
<dbReference type="EMBL" id="BSDR01000001">
    <property type="protein sequence ID" value="GLI33859.1"/>
    <property type="molecule type" value="Genomic_DNA"/>
</dbReference>
<dbReference type="SUPFAM" id="SSF102705">
    <property type="entry name" value="NIF3 (NGG1p interacting factor 3)-like"/>
    <property type="match status" value="1"/>
</dbReference>
<feature type="binding site" evidence="5">
    <location>
        <position position="233"/>
    </location>
    <ligand>
        <name>a divalent metal cation</name>
        <dbReference type="ChEBI" id="CHEBI:60240"/>
        <label>1</label>
    </ligand>
</feature>
<reference evidence="6" key="1">
    <citation type="submission" date="2022-12" db="EMBL/GenBank/DDBJ databases">
        <title>Reference genome sequencing for broad-spectrum identification of bacterial and archaeal isolates by mass spectrometry.</title>
        <authorList>
            <person name="Sekiguchi Y."/>
            <person name="Tourlousse D.M."/>
        </authorList>
    </citation>
    <scope>NUCLEOTIDE SEQUENCE</scope>
    <source>
        <strain evidence="6">ASRB1</strain>
    </source>
</reference>
<dbReference type="GO" id="GO:0005737">
    <property type="term" value="C:cytoplasm"/>
    <property type="evidence" value="ECO:0007669"/>
    <property type="project" value="TreeGrafter"/>
</dbReference>
<dbReference type="GO" id="GO:0046872">
    <property type="term" value="F:metal ion binding"/>
    <property type="evidence" value="ECO:0007669"/>
    <property type="project" value="UniProtKB-KW"/>
</dbReference>
<dbReference type="InterPro" id="IPR036069">
    <property type="entry name" value="DUF34/NIF3_sf"/>
</dbReference>
<keyword evidence="4 5" id="KW-0479">Metal-binding</keyword>
<proteinExistence type="inferred from homology"/>
<protein>
    <recommendedName>
        <fullName evidence="3">GTP cyclohydrolase 1 type 2 homolog</fullName>
    </recommendedName>
</protein>
<evidence type="ECO:0000256" key="5">
    <source>
        <dbReference type="PIRSR" id="PIRSR602678-1"/>
    </source>
</evidence>
<name>A0A9W6FSB7_9BACT</name>
<dbReference type="Proteomes" id="UP001144372">
    <property type="component" value="Unassembled WGS sequence"/>
</dbReference>
<dbReference type="PANTHER" id="PTHR13799">
    <property type="entry name" value="NGG1 INTERACTING FACTOR 3"/>
    <property type="match status" value="1"/>
</dbReference>
<comment type="similarity">
    <text evidence="1">Belongs to the GTP cyclohydrolase I type 2/NIF3 family.</text>
</comment>
<evidence type="ECO:0000256" key="3">
    <source>
        <dbReference type="ARBA" id="ARBA00022112"/>
    </source>
</evidence>
<accession>A0A9W6FSB7</accession>
<feature type="binding site" evidence="5">
    <location>
        <position position="66"/>
    </location>
    <ligand>
        <name>a divalent metal cation</name>
        <dbReference type="ChEBI" id="CHEBI:60240"/>
        <label>1</label>
    </ligand>
</feature>
<dbReference type="FunFam" id="3.40.1390.30:FF:000001">
    <property type="entry name" value="GTP cyclohydrolase 1 type 2"/>
    <property type="match status" value="1"/>
</dbReference>
<dbReference type="RefSeq" id="WP_281793107.1">
    <property type="nucleotide sequence ID" value="NZ_BSDR01000001.1"/>
</dbReference>
<feature type="binding site" evidence="5">
    <location>
        <position position="65"/>
    </location>
    <ligand>
        <name>a divalent metal cation</name>
        <dbReference type="ChEBI" id="CHEBI:60240"/>
        <label>1</label>
    </ligand>
</feature>
<keyword evidence="7" id="KW-1185">Reference proteome</keyword>
<evidence type="ECO:0000256" key="1">
    <source>
        <dbReference type="ARBA" id="ARBA00006964"/>
    </source>
</evidence>
<dbReference type="AlphaFoldDB" id="A0A9W6FSB7"/>